<dbReference type="Pfam" id="PF03420">
    <property type="entry name" value="Peptidase_S77"/>
    <property type="match status" value="1"/>
</dbReference>
<sequence length="227" mass="24947">MSKQLLIDAAGVGGLFQVISGLINESKSERGYPLVKGILQREDALNQNRRVYPSEILRREAKKYGQLIKERRALGELDHPDSPVISLANASHNIVALEWQGKDLVGTVEILPTPNGNILKELLNAGIMCGISSRGMGSVQEVVNEEDGQPKMIVQDDFEILCWDFVSNPSTQGAFMRPQGKVHEGVLMEGKSNIPVNKYEKINSIISNIISIISNIICDYTKSTSGK</sequence>
<dbReference type="InterPro" id="IPR005082">
    <property type="entry name" value="Peptidase_U9_T4_prohead"/>
</dbReference>
<reference evidence="1 2" key="1">
    <citation type="journal article" date="2015" name="Nature">
        <title>rRNA introns, odd ribosomes, and small enigmatic genomes across a large radiation of phyla.</title>
        <authorList>
            <person name="Brown C.T."/>
            <person name="Hug L.A."/>
            <person name="Thomas B.C."/>
            <person name="Sharon I."/>
            <person name="Castelle C.J."/>
            <person name="Singh A."/>
            <person name="Wilkins M.J."/>
            <person name="Williams K.H."/>
            <person name="Banfield J.F."/>
        </authorList>
    </citation>
    <scope>NUCLEOTIDE SEQUENCE [LARGE SCALE GENOMIC DNA]</scope>
</reference>
<accession>A0A0G0MB45</accession>
<dbReference type="EMBL" id="LBWB01000046">
    <property type="protein sequence ID" value="KKQ97570.1"/>
    <property type="molecule type" value="Genomic_DNA"/>
</dbReference>
<evidence type="ECO:0000313" key="2">
    <source>
        <dbReference type="Proteomes" id="UP000033881"/>
    </source>
</evidence>
<organism evidence="1 2">
    <name type="scientific">Candidatus Woesebacteria bacterium GW2011_GWB1_39_12</name>
    <dbReference type="NCBI Taxonomy" id="1618574"/>
    <lineage>
        <taxon>Bacteria</taxon>
        <taxon>Candidatus Woeseibacteriota</taxon>
    </lineage>
</organism>
<dbReference type="Proteomes" id="UP000033881">
    <property type="component" value="Unassembled WGS sequence"/>
</dbReference>
<dbReference type="STRING" id="1618574.UT24_C0046G0002"/>
<comment type="caution">
    <text evidence="1">The sequence shown here is derived from an EMBL/GenBank/DDBJ whole genome shotgun (WGS) entry which is preliminary data.</text>
</comment>
<gene>
    <name evidence="1" type="ORF">UT24_C0046G0002</name>
</gene>
<evidence type="ECO:0008006" key="3">
    <source>
        <dbReference type="Google" id="ProtNLM"/>
    </source>
</evidence>
<name>A0A0G0MB45_9BACT</name>
<protein>
    <recommendedName>
        <fullName evidence="3">Primosomal protein</fullName>
    </recommendedName>
</protein>
<evidence type="ECO:0000313" key="1">
    <source>
        <dbReference type="EMBL" id="KKQ97570.1"/>
    </source>
</evidence>
<dbReference type="AlphaFoldDB" id="A0A0G0MB45"/>
<proteinExistence type="predicted"/>